<accession>A0A1B8AHE7</accession>
<keyword evidence="1" id="KW-0479">Metal-binding</keyword>
<dbReference type="PROSITE" id="PS50048">
    <property type="entry name" value="ZN2_CY6_FUNGAL_2"/>
    <property type="match status" value="1"/>
</dbReference>
<feature type="domain" description="Zn(2)-C6 fungal-type" evidence="6">
    <location>
        <begin position="17"/>
        <end position="48"/>
    </location>
</feature>
<dbReference type="Gene3D" id="4.10.240.10">
    <property type="entry name" value="Zn(2)-C6 fungal-type DNA-binding domain"/>
    <property type="match status" value="1"/>
</dbReference>
<organism evidence="7 8">
    <name type="scientific">Fusarium poae</name>
    <dbReference type="NCBI Taxonomy" id="36050"/>
    <lineage>
        <taxon>Eukaryota</taxon>
        <taxon>Fungi</taxon>
        <taxon>Dikarya</taxon>
        <taxon>Ascomycota</taxon>
        <taxon>Pezizomycotina</taxon>
        <taxon>Sordariomycetes</taxon>
        <taxon>Hypocreomycetidae</taxon>
        <taxon>Hypocreales</taxon>
        <taxon>Nectriaceae</taxon>
        <taxon>Fusarium</taxon>
    </lineage>
</organism>
<dbReference type="GO" id="GO:0000435">
    <property type="term" value="P:positive regulation of transcription from RNA polymerase II promoter by galactose"/>
    <property type="evidence" value="ECO:0007669"/>
    <property type="project" value="TreeGrafter"/>
</dbReference>
<dbReference type="InterPro" id="IPR051127">
    <property type="entry name" value="Fungal_SecMet_Regulators"/>
</dbReference>
<evidence type="ECO:0000313" key="8">
    <source>
        <dbReference type="Proteomes" id="UP000091967"/>
    </source>
</evidence>
<keyword evidence="2" id="KW-0805">Transcription regulation</keyword>
<dbReference type="EMBL" id="LYXU01000004">
    <property type="protein sequence ID" value="OBS19978.1"/>
    <property type="molecule type" value="Genomic_DNA"/>
</dbReference>
<dbReference type="GO" id="GO:0008270">
    <property type="term" value="F:zinc ion binding"/>
    <property type="evidence" value="ECO:0007669"/>
    <property type="project" value="InterPro"/>
</dbReference>
<dbReference type="CDD" id="cd00067">
    <property type="entry name" value="GAL4"/>
    <property type="match status" value="1"/>
</dbReference>
<evidence type="ECO:0000259" key="6">
    <source>
        <dbReference type="PROSITE" id="PS50048"/>
    </source>
</evidence>
<proteinExistence type="predicted"/>
<feature type="compositionally biased region" description="Polar residues" evidence="5">
    <location>
        <begin position="104"/>
        <end position="136"/>
    </location>
</feature>
<dbReference type="PANTHER" id="PTHR47424">
    <property type="entry name" value="REGULATORY PROTEIN GAL4"/>
    <property type="match status" value="1"/>
</dbReference>
<dbReference type="SMART" id="SM00066">
    <property type="entry name" value="GAL4"/>
    <property type="match status" value="1"/>
</dbReference>
<sequence>MPRPKVRDEDRRRATKACVPCQNSKKRCDAQSPCANCRRRNCIPYCIYDPEVARLRRQGIKAHRRAAERIRDTVSSGGSDGHYNENCIIGHDVASPIGSNALHTQAHAPQTPESTQEPQSDTTPETTFSSCMSNIGGQEPSLEGEKVSMGDSPSLSFLDFLRHIFHHYMGPTPFTDKERAKAMLEPVYPRPPDNNDTASELTLEEKQDYVQRFLIATTGIIYIYSPEQLLEMLQDIEEGTGQNSDTSGPSPYRQKSAIIDLAIAIGGQGCRATPKSLYYAQKHFDHGQKLAFEEMLLDPTTDLVAVFMMMTVYLMNACKRKGAFIYLGVATRLAHAIGLHLPESYNHLAPKTHRFRLQVWKSLRILEVAVGSVLGQLPASSSGHASVAPSISIPDGSEPWSPEFTSMSSTYGVCMILEEIIHHLGSKQDNGVESIRDLLSRLRDWSSALPSSMRKCTVSSPISLVQRRQVLGNFAVSGFYYYSVMLATRPLLITYMLMKLKRLGPVDNISSCPPCHTNERETRELAQVCIDAAILLVETTRRTQSVGLLIQNMQLLKAWIFSACLIMGLSIFVELTFTETYSTCETGLSLQNGIGIIRDLDRTSPQAHRYLEVLTELRNALQTYRERLVPPRREGSGQFLSQIFVVSQEKSPPAESSDSEMTPFPSIATSPLESGNDTSGGMWMLQQTAQATQNMGNMWRVPDTSQIFAHHLSSAGGSEALPFTLGGSDVNWNGISVQGTDNFLFEMEPFADMLSHFYNVTP</sequence>
<keyword evidence="4" id="KW-0539">Nucleus</keyword>
<evidence type="ECO:0000256" key="5">
    <source>
        <dbReference type="SAM" id="MobiDB-lite"/>
    </source>
</evidence>
<evidence type="ECO:0000256" key="1">
    <source>
        <dbReference type="ARBA" id="ARBA00022723"/>
    </source>
</evidence>
<feature type="region of interest" description="Disordered" evidence="5">
    <location>
        <begin position="104"/>
        <end position="149"/>
    </location>
</feature>
<keyword evidence="8" id="KW-1185">Reference proteome</keyword>
<dbReference type="InterPro" id="IPR001138">
    <property type="entry name" value="Zn2Cys6_DnaBD"/>
</dbReference>
<dbReference type="CDD" id="cd12148">
    <property type="entry name" value="fungal_TF_MHR"/>
    <property type="match status" value="1"/>
</dbReference>
<dbReference type="GO" id="GO:0006351">
    <property type="term" value="P:DNA-templated transcription"/>
    <property type="evidence" value="ECO:0007669"/>
    <property type="project" value="InterPro"/>
</dbReference>
<dbReference type="STRING" id="36050.A0A1B8AHE7"/>
<dbReference type="GO" id="GO:0000978">
    <property type="term" value="F:RNA polymerase II cis-regulatory region sequence-specific DNA binding"/>
    <property type="evidence" value="ECO:0007669"/>
    <property type="project" value="TreeGrafter"/>
</dbReference>
<gene>
    <name evidence="7" type="ORF">FPOA_11701</name>
</gene>
<dbReference type="SUPFAM" id="SSF57701">
    <property type="entry name" value="Zn2/Cys6 DNA-binding domain"/>
    <property type="match status" value="1"/>
</dbReference>
<evidence type="ECO:0000256" key="3">
    <source>
        <dbReference type="ARBA" id="ARBA00023163"/>
    </source>
</evidence>
<dbReference type="GO" id="GO:0000981">
    <property type="term" value="F:DNA-binding transcription factor activity, RNA polymerase II-specific"/>
    <property type="evidence" value="ECO:0007669"/>
    <property type="project" value="InterPro"/>
</dbReference>
<comment type="caution">
    <text evidence="7">The sequence shown here is derived from an EMBL/GenBank/DDBJ whole genome shotgun (WGS) entry which is preliminary data.</text>
</comment>
<name>A0A1B8AHE7_FUSPO</name>
<dbReference type="PANTHER" id="PTHR47424:SF9">
    <property type="entry name" value="TAH-2"/>
    <property type="match status" value="1"/>
</dbReference>
<dbReference type="AlphaFoldDB" id="A0A1B8AHE7"/>
<dbReference type="InterPro" id="IPR007219">
    <property type="entry name" value="XnlR_reg_dom"/>
</dbReference>
<dbReference type="Proteomes" id="UP000091967">
    <property type="component" value="Unassembled WGS sequence"/>
</dbReference>
<keyword evidence="3" id="KW-0804">Transcription</keyword>
<reference evidence="7 8" key="1">
    <citation type="submission" date="2016-06" db="EMBL/GenBank/DDBJ databases">
        <title>Living apart together: crosstalk between the core and supernumerary genomes in a fungal plant pathogen.</title>
        <authorList>
            <person name="Vanheule A."/>
            <person name="Audenaert K."/>
            <person name="Warris S."/>
            <person name="Van De Geest H."/>
            <person name="Schijlen E."/>
            <person name="Hofte M."/>
            <person name="De Saeger S."/>
            <person name="Haesaert G."/>
            <person name="Waalwijk C."/>
            <person name="Van Der Lee T."/>
        </authorList>
    </citation>
    <scope>NUCLEOTIDE SEQUENCE [LARGE SCALE GENOMIC DNA]</scope>
    <source>
        <strain evidence="7 8">2516</strain>
    </source>
</reference>
<protein>
    <recommendedName>
        <fullName evidence="6">Zn(2)-C6 fungal-type domain-containing protein</fullName>
    </recommendedName>
</protein>
<dbReference type="SMART" id="SM00906">
    <property type="entry name" value="Fungal_trans"/>
    <property type="match status" value="1"/>
</dbReference>
<evidence type="ECO:0000256" key="4">
    <source>
        <dbReference type="ARBA" id="ARBA00023242"/>
    </source>
</evidence>
<dbReference type="InterPro" id="IPR036864">
    <property type="entry name" value="Zn2-C6_fun-type_DNA-bd_sf"/>
</dbReference>
<dbReference type="Pfam" id="PF04082">
    <property type="entry name" value="Fungal_trans"/>
    <property type="match status" value="1"/>
</dbReference>
<evidence type="ECO:0000313" key="7">
    <source>
        <dbReference type="EMBL" id="OBS19978.1"/>
    </source>
</evidence>
<evidence type="ECO:0000256" key="2">
    <source>
        <dbReference type="ARBA" id="ARBA00023015"/>
    </source>
</evidence>
<dbReference type="GO" id="GO:0005634">
    <property type="term" value="C:nucleus"/>
    <property type="evidence" value="ECO:0007669"/>
    <property type="project" value="TreeGrafter"/>
</dbReference>
<dbReference type="OMA" id="WIFSACL"/>